<organism evidence="3 4">
    <name type="scientific">Aquilegia coerulea</name>
    <name type="common">Rocky mountain columbine</name>
    <dbReference type="NCBI Taxonomy" id="218851"/>
    <lineage>
        <taxon>Eukaryota</taxon>
        <taxon>Viridiplantae</taxon>
        <taxon>Streptophyta</taxon>
        <taxon>Embryophyta</taxon>
        <taxon>Tracheophyta</taxon>
        <taxon>Spermatophyta</taxon>
        <taxon>Magnoliopsida</taxon>
        <taxon>Ranunculales</taxon>
        <taxon>Ranunculaceae</taxon>
        <taxon>Thalictroideae</taxon>
        <taxon>Aquilegia</taxon>
    </lineage>
</organism>
<name>A0A2G5FA32_AQUCA</name>
<feature type="transmembrane region" description="Helical" evidence="2">
    <location>
        <begin position="12"/>
        <end position="30"/>
    </location>
</feature>
<keyword evidence="4" id="KW-1185">Reference proteome</keyword>
<dbReference type="EMBL" id="KZ305018">
    <property type="protein sequence ID" value="PIA64797.1"/>
    <property type="molecule type" value="Genomic_DNA"/>
</dbReference>
<keyword evidence="2" id="KW-0472">Membrane</keyword>
<dbReference type="InParanoid" id="A0A2G5FA32"/>
<gene>
    <name evidence="3" type="ORF">AQUCO_00100339v1</name>
</gene>
<evidence type="ECO:0000313" key="4">
    <source>
        <dbReference type="Proteomes" id="UP000230069"/>
    </source>
</evidence>
<feature type="transmembrane region" description="Helical" evidence="2">
    <location>
        <begin position="42"/>
        <end position="64"/>
    </location>
</feature>
<evidence type="ECO:0000313" key="3">
    <source>
        <dbReference type="EMBL" id="PIA64797.1"/>
    </source>
</evidence>
<evidence type="ECO:0000256" key="1">
    <source>
        <dbReference type="SAM" id="MobiDB-lite"/>
    </source>
</evidence>
<protein>
    <submittedName>
        <fullName evidence="3">Uncharacterized protein</fullName>
    </submittedName>
</protein>
<keyword evidence="2" id="KW-0812">Transmembrane</keyword>
<feature type="region of interest" description="Disordered" evidence="1">
    <location>
        <begin position="65"/>
        <end position="88"/>
    </location>
</feature>
<keyword evidence="2" id="KW-1133">Transmembrane helix</keyword>
<dbReference type="Proteomes" id="UP000230069">
    <property type="component" value="Unassembled WGS sequence"/>
</dbReference>
<proteinExistence type="predicted"/>
<reference evidence="3 4" key="1">
    <citation type="submission" date="2017-09" db="EMBL/GenBank/DDBJ databases">
        <title>WGS assembly of Aquilegia coerulea Goldsmith.</title>
        <authorList>
            <person name="Hodges S."/>
            <person name="Kramer E."/>
            <person name="Nordborg M."/>
            <person name="Tomkins J."/>
            <person name="Borevitz J."/>
            <person name="Derieg N."/>
            <person name="Yan J."/>
            <person name="Mihaltcheva S."/>
            <person name="Hayes R.D."/>
            <person name="Rokhsar D."/>
        </authorList>
    </citation>
    <scope>NUCLEOTIDE SEQUENCE [LARGE SCALE GENOMIC DNA]</scope>
    <source>
        <strain evidence="4">cv. Goldsmith</strain>
    </source>
</reference>
<dbReference type="AlphaFoldDB" id="A0A2G5FA32"/>
<sequence>MNLHCFVDCLGSALALGFILPRLGLLGFSFANSSRMFSSVSLSNLAATLSLLILKISLCFQASYSTSSSSFPLKSSSTKILSSTESLL</sequence>
<evidence type="ECO:0000256" key="2">
    <source>
        <dbReference type="SAM" id="Phobius"/>
    </source>
</evidence>
<accession>A0A2G5FA32</accession>